<evidence type="ECO:0000256" key="5">
    <source>
        <dbReference type="ARBA" id="ARBA00038359"/>
    </source>
</evidence>
<keyword evidence="9" id="KW-1185">Reference proteome</keyword>
<feature type="transmembrane region" description="Helical" evidence="6">
    <location>
        <begin position="23"/>
        <end position="40"/>
    </location>
</feature>
<accession>A0A8H6CMI7</accession>
<dbReference type="InterPro" id="IPR052337">
    <property type="entry name" value="SAT4-like"/>
</dbReference>
<evidence type="ECO:0000313" key="8">
    <source>
        <dbReference type="EMBL" id="KAF6225969.1"/>
    </source>
</evidence>
<feature type="domain" description="Rhodopsin" evidence="7">
    <location>
        <begin position="40"/>
        <end position="282"/>
    </location>
</feature>
<dbReference type="OrthoDB" id="10017208at2759"/>
<comment type="subcellular location">
    <subcellularLocation>
        <location evidence="1">Membrane</location>
        <topology evidence="1">Multi-pass membrane protein</topology>
    </subcellularLocation>
</comment>
<comment type="caution">
    <text evidence="8">The sequence shown here is derived from an EMBL/GenBank/DDBJ whole genome shotgun (WGS) entry which is preliminary data.</text>
</comment>
<feature type="transmembrane region" description="Helical" evidence="6">
    <location>
        <begin position="52"/>
        <end position="76"/>
    </location>
</feature>
<keyword evidence="2 6" id="KW-0812">Transmembrane</keyword>
<name>A0A8H6CMI7_9LECA</name>
<evidence type="ECO:0000256" key="2">
    <source>
        <dbReference type="ARBA" id="ARBA00022692"/>
    </source>
</evidence>
<proteinExistence type="inferred from homology"/>
<dbReference type="Proteomes" id="UP000578531">
    <property type="component" value="Unassembled WGS sequence"/>
</dbReference>
<feature type="transmembrane region" description="Helical" evidence="6">
    <location>
        <begin position="133"/>
        <end position="155"/>
    </location>
</feature>
<sequence length="393" mass="43631">MSSPTIPTAAEDPSLYANRDGQVISASVTLLVLPTVFVALRVMSRYMSGAGFWWDDMTVVLGMMLSWGPNIINILASHHSLGHHTAVLSQATLMSFYQHLYAFEILYSLGIACVKFSVILFQYRIFPIVSFRRIISACGAFVLAFEVASTVVFILECTPVHDFWVALGGYLAPELGGRCINLVKFLLVNGSINTVTDFALLLTPLPVLWRLRASTLQKYILTGIFISGLVVTAVSMVRLVVIARYHGDDVTYDFVPTCIWTAAEPSIAVVSACLPSLRPLFVRVVWGRAQRPIVEQDDYFGPSNHITPTWRSGSKAHDRCFNRLPDSGKVTLGSWTNNVAVYGGKGVQETEEEILELGSPREDEMETPMNRIRAKTTVVLTISERVDWQDDLF</sequence>
<evidence type="ECO:0000256" key="3">
    <source>
        <dbReference type="ARBA" id="ARBA00022989"/>
    </source>
</evidence>
<keyword evidence="3 6" id="KW-1133">Transmembrane helix</keyword>
<dbReference type="InterPro" id="IPR049326">
    <property type="entry name" value="Rhodopsin_dom_fungi"/>
</dbReference>
<evidence type="ECO:0000256" key="6">
    <source>
        <dbReference type="SAM" id="Phobius"/>
    </source>
</evidence>
<feature type="transmembrane region" description="Helical" evidence="6">
    <location>
        <begin position="96"/>
        <end position="121"/>
    </location>
</feature>
<dbReference type="PANTHER" id="PTHR33048:SF47">
    <property type="entry name" value="INTEGRAL MEMBRANE PROTEIN-RELATED"/>
    <property type="match status" value="1"/>
</dbReference>
<dbReference type="PANTHER" id="PTHR33048">
    <property type="entry name" value="PTH11-LIKE INTEGRAL MEMBRANE PROTEIN (AFU_ORTHOLOGUE AFUA_5G11245)"/>
    <property type="match status" value="1"/>
</dbReference>
<dbReference type="AlphaFoldDB" id="A0A8H6CMI7"/>
<reference evidence="8 9" key="1">
    <citation type="journal article" date="2020" name="Genomics">
        <title>Complete, high-quality genomes from long-read metagenomic sequencing of two wolf lichen thalli reveals enigmatic genome architecture.</title>
        <authorList>
            <person name="McKenzie S.K."/>
            <person name="Walston R.F."/>
            <person name="Allen J.L."/>
        </authorList>
    </citation>
    <scope>NUCLEOTIDE SEQUENCE [LARGE SCALE GENOMIC DNA]</scope>
    <source>
        <strain evidence="8">WasteWater2</strain>
    </source>
</reference>
<evidence type="ECO:0000259" key="7">
    <source>
        <dbReference type="Pfam" id="PF20684"/>
    </source>
</evidence>
<evidence type="ECO:0000256" key="1">
    <source>
        <dbReference type="ARBA" id="ARBA00004141"/>
    </source>
</evidence>
<dbReference type="EMBL" id="JACCJC010000097">
    <property type="protein sequence ID" value="KAF6225969.1"/>
    <property type="molecule type" value="Genomic_DNA"/>
</dbReference>
<feature type="transmembrane region" description="Helical" evidence="6">
    <location>
        <begin position="219"/>
        <end position="241"/>
    </location>
</feature>
<keyword evidence="4 6" id="KW-0472">Membrane</keyword>
<evidence type="ECO:0000313" key="9">
    <source>
        <dbReference type="Proteomes" id="UP000578531"/>
    </source>
</evidence>
<dbReference type="RefSeq" id="XP_037158636.1">
    <property type="nucleotide sequence ID" value="XM_037314471.1"/>
</dbReference>
<dbReference type="Pfam" id="PF20684">
    <property type="entry name" value="Fung_rhodopsin"/>
    <property type="match status" value="1"/>
</dbReference>
<organism evidence="8 9">
    <name type="scientific">Letharia columbiana</name>
    <dbReference type="NCBI Taxonomy" id="112416"/>
    <lineage>
        <taxon>Eukaryota</taxon>
        <taxon>Fungi</taxon>
        <taxon>Dikarya</taxon>
        <taxon>Ascomycota</taxon>
        <taxon>Pezizomycotina</taxon>
        <taxon>Lecanoromycetes</taxon>
        <taxon>OSLEUM clade</taxon>
        <taxon>Lecanoromycetidae</taxon>
        <taxon>Lecanorales</taxon>
        <taxon>Lecanorineae</taxon>
        <taxon>Parmeliaceae</taxon>
        <taxon>Letharia</taxon>
    </lineage>
</organism>
<dbReference type="GeneID" id="59294270"/>
<protein>
    <recommendedName>
        <fullName evidence="7">Rhodopsin domain-containing protein</fullName>
    </recommendedName>
</protein>
<comment type="similarity">
    <text evidence="5">Belongs to the SAT4 family.</text>
</comment>
<evidence type="ECO:0000256" key="4">
    <source>
        <dbReference type="ARBA" id="ARBA00023136"/>
    </source>
</evidence>
<dbReference type="GO" id="GO:0016020">
    <property type="term" value="C:membrane"/>
    <property type="evidence" value="ECO:0007669"/>
    <property type="project" value="UniProtKB-SubCell"/>
</dbReference>
<gene>
    <name evidence="8" type="ORF">HO173_012636</name>
</gene>